<evidence type="ECO:0000259" key="7">
    <source>
        <dbReference type="Pfam" id="PF02743"/>
    </source>
</evidence>
<protein>
    <recommendedName>
        <fullName evidence="7">Cache domain-containing protein</fullName>
    </recommendedName>
</protein>
<keyword evidence="3 6" id="KW-0812">Transmembrane</keyword>
<evidence type="ECO:0000256" key="5">
    <source>
        <dbReference type="ARBA" id="ARBA00023136"/>
    </source>
</evidence>
<dbReference type="CDD" id="cd12914">
    <property type="entry name" value="PDC1_DGC_like"/>
    <property type="match status" value="1"/>
</dbReference>
<evidence type="ECO:0000256" key="4">
    <source>
        <dbReference type="ARBA" id="ARBA00022989"/>
    </source>
</evidence>
<dbReference type="SUPFAM" id="SSF103190">
    <property type="entry name" value="Sensory domain-like"/>
    <property type="match status" value="1"/>
</dbReference>
<dbReference type="InterPro" id="IPR029151">
    <property type="entry name" value="Sensor-like_sf"/>
</dbReference>
<evidence type="ECO:0000256" key="1">
    <source>
        <dbReference type="ARBA" id="ARBA00004651"/>
    </source>
</evidence>
<feature type="transmembrane region" description="Helical" evidence="6">
    <location>
        <begin position="287"/>
        <end position="309"/>
    </location>
</feature>
<comment type="caution">
    <text evidence="8">The sequence shown here is derived from an EMBL/GenBank/DDBJ whole genome shotgun (WGS) entry which is preliminary data.</text>
</comment>
<organism evidence="8 9">
    <name type="scientific">Candidatus Daviesbacteria bacterium RIFCSPHIGHO2_12_FULL_37_11</name>
    <dbReference type="NCBI Taxonomy" id="1797777"/>
    <lineage>
        <taxon>Bacteria</taxon>
        <taxon>Candidatus Daviesiibacteriota</taxon>
    </lineage>
</organism>
<dbReference type="Proteomes" id="UP000176527">
    <property type="component" value="Unassembled WGS sequence"/>
</dbReference>
<keyword evidence="4 6" id="KW-1133">Transmembrane helix</keyword>
<evidence type="ECO:0000313" key="8">
    <source>
        <dbReference type="EMBL" id="OGE37972.1"/>
    </source>
</evidence>
<proteinExistence type="predicted"/>
<dbReference type="Gene3D" id="3.30.450.20">
    <property type="entry name" value="PAS domain"/>
    <property type="match status" value="1"/>
</dbReference>
<accession>A0A1F5KAH8</accession>
<evidence type="ECO:0000313" key="9">
    <source>
        <dbReference type="Proteomes" id="UP000176527"/>
    </source>
</evidence>
<evidence type="ECO:0000256" key="2">
    <source>
        <dbReference type="ARBA" id="ARBA00022475"/>
    </source>
</evidence>
<sequence length="313" mass="34086">MPAWALWFGLISIVMLAAAFYLVLGRGVEASITRQLLKREQTIARAEVGNIILFFQRFGNSVAVLAQLSSIERRDASTVADMDIFVEQRRDSGLVGGVVLTDRDGVVQFNSNVLGTRDLGKSLADRDFFIWAKDKAKKGEYFINKPVISRLGGSEDQPVVLVASPVYQNGVFAGVVAASVKLAPLAEQFFGFMKVSDLTKAYLVDGRGDLLYSNSVPDGIGLNISELFSGEQTFSDRIKTALSASEEGQFQTKTHLAAYSPISLGAQTWLLIISSPVQEVVDLATPFYVRQAAMLILTSFTILLFGVIATKEV</sequence>
<keyword evidence="2" id="KW-1003">Cell membrane</keyword>
<feature type="domain" description="Cache" evidence="7">
    <location>
        <begin position="32"/>
        <end position="273"/>
    </location>
</feature>
<dbReference type="GO" id="GO:0005886">
    <property type="term" value="C:plasma membrane"/>
    <property type="evidence" value="ECO:0007669"/>
    <property type="project" value="UniProtKB-SubCell"/>
</dbReference>
<feature type="transmembrane region" description="Helical" evidence="6">
    <location>
        <begin position="256"/>
        <end position="275"/>
    </location>
</feature>
<evidence type="ECO:0000256" key="6">
    <source>
        <dbReference type="SAM" id="Phobius"/>
    </source>
</evidence>
<keyword evidence="5 6" id="KW-0472">Membrane</keyword>
<dbReference type="InterPro" id="IPR033479">
    <property type="entry name" value="dCache_1"/>
</dbReference>
<dbReference type="AlphaFoldDB" id="A0A1F5KAH8"/>
<dbReference type="EMBL" id="MFDE01000032">
    <property type="protein sequence ID" value="OGE37972.1"/>
    <property type="molecule type" value="Genomic_DNA"/>
</dbReference>
<evidence type="ECO:0000256" key="3">
    <source>
        <dbReference type="ARBA" id="ARBA00022692"/>
    </source>
</evidence>
<name>A0A1F5KAH8_9BACT</name>
<reference evidence="8 9" key="1">
    <citation type="journal article" date="2016" name="Nat. Commun.">
        <title>Thousands of microbial genomes shed light on interconnected biogeochemical processes in an aquifer system.</title>
        <authorList>
            <person name="Anantharaman K."/>
            <person name="Brown C.T."/>
            <person name="Hug L.A."/>
            <person name="Sharon I."/>
            <person name="Castelle C.J."/>
            <person name="Probst A.J."/>
            <person name="Thomas B.C."/>
            <person name="Singh A."/>
            <person name="Wilkins M.J."/>
            <person name="Karaoz U."/>
            <person name="Brodie E.L."/>
            <person name="Williams K.H."/>
            <person name="Hubbard S.S."/>
            <person name="Banfield J.F."/>
        </authorList>
    </citation>
    <scope>NUCLEOTIDE SEQUENCE [LARGE SCALE GENOMIC DNA]</scope>
</reference>
<dbReference type="Pfam" id="PF02743">
    <property type="entry name" value="dCache_1"/>
    <property type="match status" value="1"/>
</dbReference>
<comment type="subcellular location">
    <subcellularLocation>
        <location evidence="1">Cell membrane</location>
        <topology evidence="1">Multi-pass membrane protein</topology>
    </subcellularLocation>
</comment>
<feature type="transmembrane region" description="Helical" evidence="6">
    <location>
        <begin position="6"/>
        <end position="24"/>
    </location>
</feature>
<gene>
    <name evidence="8" type="ORF">A3F00_02105</name>
</gene>